<sequence length="70" mass="7864">MDGDGRTPCKEDIMAVTAISESNVVELSPRRAQRNLKALRDAQRRHPSFLGQMAREKAAPVQCRVLPFSR</sequence>
<name>A0A1W9Z042_MYCBA</name>
<dbReference type="EMBL" id="MVHJ01000005">
    <property type="protein sequence ID" value="ORA05681.1"/>
    <property type="molecule type" value="Genomic_DNA"/>
</dbReference>
<keyword evidence="2" id="KW-1185">Reference proteome</keyword>
<dbReference type="STRING" id="564198.BST17_07845"/>
<dbReference type="AlphaFoldDB" id="A0A1W9Z042"/>
<dbReference type="Proteomes" id="UP000192366">
    <property type="component" value="Unassembled WGS sequence"/>
</dbReference>
<protein>
    <submittedName>
        <fullName evidence="1">Uncharacterized protein</fullName>
    </submittedName>
</protein>
<evidence type="ECO:0000313" key="1">
    <source>
        <dbReference type="EMBL" id="ORA05681.1"/>
    </source>
</evidence>
<reference evidence="1 2" key="1">
    <citation type="submission" date="2017-02" db="EMBL/GenBank/DDBJ databases">
        <title>The new phylogeny of genus Mycobacterium.</title>
        <authorList>
            <person name="Tortoli E."/>
            <person name="Trovato A."/>
            <person name="Cirillo D.M."/>
        </authorList>
    </citation>
    <scope>NUCLEOTIDE SEQUENCE [LARGE SCALE GENOMIC DNA]</scope>
    <source>
        <strain evidence="1 2">DSM 45578</strain>
    </source>
</reference>
<comment type="caution">
    <text evidence="1">The sequence shown here is derived from an EMBL/GenBank/DDBJ whole genome shotgun (WGS) entry which is preliminary data.</text>
</comment>
<organism evidence="1 2">
    <name type="scientific">Mycolicibacterium bacteremicum</name>
    <name type="common">Mycobacterium bacteremicum</name>
    <dbReference type="NCBI Taxonomy" id="564198"/>
    <lineage>
        <taxon>Bacteria</taxon>
        <taxon>Bacillati</taxon>
        <taxon>Actinomycetota</taxon>
        <taxon>Actinomycetes</taxon>
        <taxon>Mycobacteriales</taxon>
        <taxon>Mycobacteriaceae</taxon>
        <taxon>Mycolicibacterium</taxon>
    </lineage>
</organism>
<gene>
    <name evidence="1" type="ORF">BST17_07845</name>
</gene>
<accession>A0A1W9Z042</accession>
<proteinExistence type="predicted"/>
<evidence type="ECO:0000313" key="2">
    <source>
        <dbReference type="Proteomes" id="UP000192366"/>
    </source>
</evidence>